<sequence length="298" mass="33770">MKRKITTFIFGLLFLIGFAVLIYPTVSNQWNTYRQQQLISTYDKAVSKLEPEDFDAAWEAAESFNNSFDHNDIFGDVFSTQSKLTDIKDTEYWKVLNIEGNGIMGYLSIPKINVKLSIYHGTSDEVLQTGVGHLNGTKLPIGGESTHSVLSAHRGLPSAKLFTDIDQLKKGDRFYLHILNKDFAYEVDQILPMVDKDDHETLDKALQIEEGQDYVTLFTCTPYGVNTHRLLVRGHSIPYDGEELASTPADTMVQAIQNYYMLFLLLGLAVTALVIVLMKYLFKPRKKQAKKDLEEGKK</sequence>
<dbReference type="EMBL" id="JABACJ020000032">
    <property type="protein sequence ID" value="MBU3878370.1"/>
    <property type="molecule type" value="Genomic_DNA"/>
</dbReference>
<proteinExistence type="predicted"/>
<dbReference type="CDD" id="cd05827">
    <property type="entry name" value="Sortase_C"/>
    <property type="match status" value="1"/>
</dbReference>
<keyword evidence="1" id="KW-1133">Transmembrane helix</keyword>
<organism evidence="2 3">
    <name type="scientific">Faecalicatena faecalis</name>
    <dbReference type="NCBI Taxonomy" id="2726362"/>
    <lineage>
        <taxon>Bacteria</taxon>
        <taxon>Bacillati</taxon>
        <taxon>Bacillota</taxon>
        <taxon>Clostridia</taxon>
        <taxon>Lachnospirales</taxon>
        <taxon>Lachnospiraceae</taxon>
        <taxon>Faecalicatena</taxon>
    </lineage>
</organism>
<comment type="caution">
    <text evidence="2">The sequence shown here is derived from an EMBL/GenBank/DDBJ whole genome shotgun (WGS) entry which is preliminary data.</text>
</comment>
<dbReference type="RefSeq" id="WP_216245085.1">
    <property type="nucleotide sequence ID" value="NZ_JABACJ020000032.1"/>
</dbReference>
<accession>A0ABS6D9T9</accession>
<dbReference type="NCBIfam" id="TIGR01076">
    <property type="entry name" value="sortase_fam"/>
    <property type="match status" value="1"/>
</dbReference>
<evidence type="ECO:0000313" key="3">
    <source>
        <dbReference type="Proteomes" id="UP000723714"/>
    </source>
</evidence>
<evidence type="ECO:0000256" key="1">
    <source>
        <dbReference type="SAM" id="Phobius"/>
    </source>
</evidence>
<keyword evidence="3" id="KW-1185">Reference proteome</keyword>
<feature type="transmembrane region" description="Helical" evidence="1">
    <location>
        <begin position="7"/>
        <end position="26"/>
    </location>
</feature>
<name>A0ABS6D9T9_9FIRM</name>
<keyword evidence="1" id="KW-0812">Transmembrane</keyword>
<dbReference type="InterPro" id="IPR005754">
    <property type="entry name" value="Sortase"/>
</dbReference>
<protein>
    <submittedName>
        <fullName evidence="2">Class C sortase</fullName>
    </submittedName>
</protein>
<keyword evidence="1" id="KW-0472">Membrane</keyword>
<dbReference type="NCBIfam" id="NF033745">
    <property type="entry name" value="class_C_sortase"/>
    <property type="match status" value="1"/>
</dbReference>
<reference evidence="2 3" key="1">
    <citation type="submission" date="2021-06" db="EMBL/GenBank/DDBJ databases">
        <title>Faecalicatena sp. nov. isolated from porcine feces.</title>
        <authorList>
            <person name="Oh B.S."/>
            <person name="Lee J.H."/>
        </authorList>
    </citation>
    <scope>NUCLEOTIDE SEQUENCE [LARGE SCALE GENOMIC DNA]</scope>
    <source>
        <strain evidence="2 3">AGMB00832</strain>
    </source>
</reference>
<feature type="transmembrane region" description="Helical" evidence="1">
    <location>
        <begin position="259"/>
        <end position="282"/>
    </location>
</feature>
<gene>
    <name evidence="2" type="ORF">HGO97_021435</name>
</gene>
<dbReference type="Pfam" id="PF04203">
    <property type="entry name" value="Sortase"/>
    <property type="match status" value="1"/>
</dbReference>
<dbReference type="Proteomes" id="UP000723714">
    <property type="component" value="Unassembled WGS sequence"/>
</dbReference>
<dbReference type="InterPro" id="IPR042002">
    <property type="entry name" value="Sortase_C"/>
</dbReference>
<evidence type="ECO:0000313" key="2">
    <source>
        <dbReference type="EMBL" id="MBU3878370.1"/>
    </source>
</evidence>